<sequence>MKFIRTEATSLNDMALFSSEDFVGVNMSSEDIFLFSSHISDLYSEIIEKVLSNLMREMIDFPFSQESLKVVLRRAIVPIVHFFWERVLRIQKIITVNSNVVVYKEEYLDFVFQTSDEFSAKVQDPIYHESLIYFLSKIWDLKVIQSDSKITNHLNIPKAVKFENALFVIGSGKRILNRIFISLERIVDKIGFLSKFPVLTFANSEPALRFRKLYLFYFQRLSNFWIFRDCFRDDSLRRRIFQMESSPTFFKYLVRLGFSADQIIKAWNLFFKYLSEVYPTQYLEGFSQNLNEASRLLKPNLKKYLFSSGDGDTHSIFVIAAAKEMGFKIIKAQHGGHYGYYKDNSPAFEIELPSADTFLTWGWTKMHVGKQLDHIKTYPLPSPWLSERKRYWSKVEVGKTGEFDILWMPQAMKRFTGTPQGGSSIRRDVINEFSQYMIDFIEKASEKKIRVYVKPYNPMTLALLSKTYSRLSEIGGQYFTCSDHFDKGLTKDSLEKCSLVLWDQPGTGFLECLSCGIPTLVYWDRLYCEEEEWTKTDFEILEKNGIIHRSVSSLFEEAVFLLQNPLSWMQEPSRQIAINSFCKKYALTSENWSRDWKCYLKSLKKVV</sequence>
<protein>
    <submittedName>
        <fullName evidence="1">Transferase</fullName>
    </submittedName>
</protein>
<dbReference type="Proteomes" id="UP000189337">
    <property type="component" value="Unassembled WGS sequence"/>
</dbReference>
<dbReference type="GO" id="GO:0016740">
    <property type="term" value="F:transferase activity"/>
    <property type="evidence" value="ECO:0007669"/>
    <property type="project" value="UniProtKB-KW"/>
</dbReference>
<comment type="caution">
    <text evidence="1">The sequence shown here is derived from an EMBL/GenBank/DDBJ whole genome shotgun (WGS) entry which is preliminary data.</text>
</comment>
<organism evidence="1 2">
    <name type="scientific">Leptospira santarosai</name>
    <dbReference type="NCBI Taxonomy" id="28183"/>
    <lineage>
        <taxon>Bacteria</taxon>
        <taxon>Pseudomonadati</taxon>
        <taxon>Spirochaetota</taxon>
        <taxon>Spirochaetia</taxon>
        <taxon>Leptospirales</taxon>
        <taxon>Leptospiraceae</taxon>
        <taxon>Leptospira</taxon>
    </lineage>
</organism>
<gene>
    <name evidence="1" type="ORF">BWD14_14985</name>
</gene>
<reference evidence="1 2" key="1">
    <citation type="submission" date="2017-01" db="EMBL/GenBank/DDBJ databases">
        <title>Comparative genomic analysis of Brazilian Leptospira santarosai.</title>
        <authorList>
            <person name="Moreno L.Z."/>
            <person name="Miraglia F."/>
            <person name="Kremer F.S."/>
            <person name="Eslabao M.R."/>
            <person name="Lilenbaum W."/>
            <person name="Dellagostin O.A."/>
            <person name="Moreno A.M."/>
        </authorList>
    </citation>
    <scope>NUCLEOTIDE SEQUENCE [LARGE SCALE GENOMIC DNA]</scope>
    <source>
        <strain evidence="1 2">M52/8-19</strain>
    </source>
</reference>
<dbReference type="EMBL" id="MTSU01000015">
    <property type="protein sequence ID" value="ONF92016.1"/>
    <property type="molecule type" value="Genomic_DNA"/>
</dbReference>
<dbReference type="AlphaFoldDB" id="A0AB73N0F5"/>
<keyword evidence="1" id="KW-0808">Transferase</keyword>
<evidence type="ECO:0000313" key="1">
    <source>
        <dbReference type="EMBL" id="ONF92016.1"/>
    </source>
</evidence>
<name>A0AB73N0F5_9LEPT</name>
<accession>A0AB73N0F5</accession>
<proteinExistence type="predicted"/>
<evidence type="ECO:0000313" key="2">
    <source>
        <dbReference type="Proteomes" id="UP000189337"/>
    </source>
</evidence>